<comment type="caution">
    <text evidence="3">The sequence shown here is derived from an EMBL/GenBank/DDBJ whole genome shotgun (WGS) entry which is preliminary data.</text>
</comment>
<evidence type="ECO:0000259" key="2">
    <source>
        <dbReference type="PROSITE" id="PS50870"/>
    </source>
</evidence>
<evidence type="ECO:0000313" key="4">
    <source>
        <dbReference type="Proteomes" id="UP001497623"/>
    </source>
</evidence>
<dbReference type="GO" id="GO:0006886">
    <property type="term" value="P:intracellular protein transport"/>
    <property type="evidence" value="ECO:0007669"/>
    <property type="project" value="TreeGrafter"/>
</dbReference>
<feature type="compositionally biased region" description="Polar residues" evidence="1">
    <location>
        <begin position="13"/>
        <end position="43"/>
    </location>
</feature>
<organism evidence="3 4">
    <name type="scientific">Meganyctiphanes norvegica</name>
    <name type="common">Northern krill</name>
    <name type="synonym">Thysanopoda norvegica</name>
    <dbReference type="NCBI Taxonomy" id="48144"/>
    <lineage>
        <taxon>Eukaryota</taxon>
        <taxon>Metazoa</taxon>
        <taxon>Ecdysozoa</taxon>
        <taxon>Arthropoda</taxon>
        <taxon>Crustacea</taxon>
        <taxon>Multicrustacea</taxon>
        <taxon>Malacostraca</taxon>
        <taxon>Eumalacostraca</taxon>
        <taxon>Eucarida</taxon>
        <taxon>Euphausiacea</taxon>
        <taxon>Euphausiidae</taxon>
        <taxon>Meganyctiphanes</taxon>
    </lineage>
</organism>
<dbReference type="InterPro" id="IPR030798">
    <property type="entry name" value="Arfaptin_fam"/>
</dbReference>
<feature type="non-terminal residue" evidence="3">
    <location>
        <position position="207"/>
    </location>
</feature>
<feature type="domain" description="AH" evidence="2">
    <location>
        <begin position="155"/>
        <end position="207"/>
    </location>
</feature>
<accession>A0AAV2QV06</accession>
<dbReference type="PANTHER" id="PTHR12141">
    <property type="entry name" value="ARFAPTIN-RELATED"/>
    <property type="match status" value="1"/>
</dbReference>
<dbReference type="GO" id="GO:0032588">
    <property type="term" value="C:trans-Golgi network membrane"/>
    <property type="evidence" value="ECO:0007669"/>
    <property type="project" value="TreeGrafter"/>
</dbReference>
<dbReference type="Proteomes" id="UP001497623">
    <property type="component" value="Unassembled WGS sequence"/>
</dbReference>
<dbReference type="Gene3D" id="1.20.1270.60">
    <property type="entry name" value="Arfaptin homology (AH) domain/BAR domain"/>
    <property type="match status" value="1"/>
</dbReference>
<evidence type="ECO:0000256" key="1">
    <source>
        <dbReference type="SAM" id="MobiDB-lite"/>
    </source>
</evidence>
<evidence type="ECO:0000313" key="3">
    <source>
        <dbReference type="EMBL" id="CAL4102953.1"/>
    </source>
</evidence>
<dbReference type="GO" id="GO:0019904">
    <property type="term" value="F:protein domain specific binding"/>
    <property type="evidence" value="ECO:0007669"/>
    <property type="project" value="InterPro"/>
</dbReference>
<reference evidence="3 4" key="1">
    <citation type="submission" date="2024-05" db="EMBL/GenBank/DDBJ databases">
        <authorList>
            <person name="Wallberg A."/>
        </authorList>
    </citation>
    <scope>NUCLEOTIDE SEQUENCE [LARGE SCALE GENOMIC DNA]</scope>
</reference>
<dbReference type="GO" id="GO:0005543">
    <property type="term" value="F:phospholipid binding"/>
    <property type="evidence" value="ECO:0007669"/>
    <property type="project" value="TreeGrafter"/>
</dbReference>
<dbReference type="SUPFAM" id="SSF103657">
    <property type="entry name" value="BAR/IMD domain-like"/>
    <property type="match status" value="1"/>
</dbReference>
<dbReference type="PANTHER" id="PTHR12141:SF5">
    <property type="entry name" value="ARFAPTIN"/>
    <property type="match status" value="1"/>
</dbReference>
<dbReference type="Pfam" id="PF06456">
    <property type="entry name" value="Arfaptin"/>
    <property type="match status" value="1"/>
</dbReference>
<dbReference type="EMBL" id="CAXKWB010011988">
    <property type="protein sequence ID" value="CAL4102953.1"/>
    <property type="molecule type" value="Genomic_DNA"/>
</dbReference>
<name>A0AAV2QV06_MEGNR</name>
<keyword evidence="4" id="KW-1185">Reference proteome</keyword>
<sequence length="207" mass="22322">MDGDLSEGGMQTVALNENSIGTNNGESQSITGVNSQGSVNMAPTQPAAAGQPRPTSLQTQLNSSQGQSYSTPNSATSPEPNEALLDSTKPTPFWSTFMTTIMSPVSLTSPTSENGSAVVRSNSHSKMESIKTWSISTYKCTKQLISERLGKSSRTVDTELEGQIEALRDTQRKYSQILRLARALSSHFYHVVQTQQQLGEAFSDLAQ</sequence>
<feature type="compositionally biased region" description="Polar residues" evidence="1">
    <location>
        <begin position="53"/>
        <end position="79"/>
    </location>
</feature>
<dbReference type="InterPro" id="IPR027267">
    <property type="entry name" value="AH/BAR_dom_sf"/>
</dbReference>
<dbReference type="AlphaFoldDB" id="A0AAV2QV06"/>
<protein>
    <recommendedName>
        <fullName evidence="2">AH domain-containing protein</fullName>
    </recommendedName>
</protein>
<dbReference type="GO" id="GO:0034315">
    <property type="term" value="P:regulation of Arp2/3 complex-mediated actin nucleation"/>
    <property type="evidence" value="ECO:0007669"/>
    <property type="project" value="TreeGrafter"/>
</dbReference>
<gene>
    <name evidence="3" type="ORF">MNOR_LOCUS17439</name>
</gene>
<dbReference type="PROSITE" id="PS50870">
    <property type="entry name" value="AH"/>
    <property type="match status" value="1"/>
</dbReference>
<feature type="region of interest" description="Disordered" evidence="1">
    <location>
        <begin position="1"/>
        <end position="89"/>
    </location>
</feature>
<proteinExistence type="predicted"/>
<dbReference type="InterPro" id="IPR010504">
    <property type="entry name" value="AH_dom"/>
</dbReference>